<comment type="caution">
    <text evidence="2">The sequence shown here is derived from an EMBL/GenBank/DDBJ whole genome shotgun (WGS) entry which is preliminary data.</text>
</comment>
<protein>
    <recommendedName>
        <fullName evidence="4">Endonuclease</fullName>
    </recommendedName>
</protein>
<proteinExistence type="predicted"/>
<feature type="coiled-coil region" evidence="1">
    <location>
        <begin position="5"/>
        <end position="32"/>
    </location>
</feature>
<sequence length="66" mass="7749">MAYTKEELTEASRQIESTLHKLRETLKTLETKENPSRYKSQITLAKRRIEAFTLANALILRELENQ</sequence>
<keyword evidence="3" id="KW-1185">Reference proteome</keyword>
<dbReference type="Proteomes" id="UP001055185">
    <property type="component" value="Unassembled WGS sequence"/>
</dbReference>
<evidence type="ECO:0000256" key="1">
    <source>
        <dbReference type="SAM" id="Coils"/>
    </source>
</evidence>
<evidence type="ECO:0008006" key="4">
    <source>
        <dbReference type="Google" id="ProtNLM"/>
    </source>
</evidence>
<evidence type="ECO:0000313" key="2">
    <source>
        <dbReference type="EMBL" id="GJN65529.1"/>
    </source>
</evidence>
<dbReference type="AlphaFoldDB" id="A0AA37J036"/>
<dbReference type="EMBL" id="BQKV01000098">
    <property type="protein sequence ID" value="GJN65529.1"/>
    <property type="molecule type" value="Genomic_DNA"/>
</dbReference>
<name>A0AA37J036_9FIRM</name>
<accession>A0AA37J036</accession>
<gene>
    <name evidence="2" type="ORF">JCM17207_21540</name>
</gene>
<dbReference type="RefSeq" id="WP_238317744.1">
    <property type="nucleotide sequence ID" value="NZ_BQKV01000098.1"/>
</dbReference>
<organism evidence="2 3">
    <name type="scientific">Faecalibacterium gallinarum</name>
    <dbReference type="NCBI Taxonomy" id="2903556"/>
    <lineage>
        <taxon>Bacteria</taxon>
        <taxon>Bacillati</taxon>
        <taxon>Bacillota</taxon>
        <taxon>Clostridia</taxon>
        <taxon>Eubacteriales</taxon>
        <taxon>Oscillospiraceae</taxon>
        <taxon>Faecalibacterium</taxon>
    </lineage>
</organism>
<evidence type="ECO:0000313" key="3">
    <source>
        <dbReference type="Proteomes" id="UP001055185"/>
    </source>
</evidence>
<reference evidence="2" key="1">
    <citation type="journal article" date="2022" name="Int. J. Syst. Evol. Microbiol.">
        <title>Genome-based, phenotypic and chemotaxonomic classification of Faecalibacterium strains: proposal of three novel species Faecalibacterium duncaniae sp. nov., Faecalibacterium hattorii sp. nov. and Faecalibacterium gallinarum sp. nov. .</title>
        <authorList>
            <person name="Sakamoto M."/>
            <person name="Sakurai N."/>
            <person name="Tanno H."/>
            <person name="Iino T."/>
            <person name="Ohkuma M."/>
            <person name="Endo A."/>
        </authorList>
    </citation>
    <scope>NUCLEOTIDE SEQUENCE</scope>
    <source>
        <strain evidence="2">JCM 17207</strain>
    </source>
</reference>
<keyword evidence="1" id="KW-0175">Coiled coil</keyword>